<dbReference type="Proteomes" id="UP000290759">
    <property type="component" value="Unassembled WGS sequence"/>
</dbReference>
<organism evidence="3 4">
    <name type="scientific">Lichenibacterium minor</name>
    <dbReference type="NCBI Taxonomy" id="2316528"/>
    <lineage>
        <taxon>Bacteria</taxon>
        <taxon>Pseudomonadati</taxon>
        <taxon>Pseudomonadota</taxon>
        <taxon>Alphaproteobacteria</taxon>
        <taxon>Hyphomicrobiales</taxon>
        <taxon>Lichenihabitantaceae</taxon>
        <taxon>Lichenibacterium</taxon>
    </lineage>
</organism>
<evidence type="ECO:0000259" key="2">
    <source>
        <dbReference type="PROSITE" id="PS50076"/>
    </source>
</evidence>
<proteinExistence type="predicted"/>
<dbReference type="PROSITE" id="PS50076">
    <property type="entry name" value="DNAJ_2"/>
    <property type="match status" value="1"/>
</dbReference>
<gene>
    <name evidence="3" type="ORF">D3273_18025</name>
</gene>
<dbReference type="PROSITE" id="PS00636">
    <property type="entry name" value="DNAJ_1"/>
    <property type="match status" value="1"/>
</dbReference>
<accession>A0A4Q2U2M4</accession>
<protein>
    <submittedName>
        <fullName evidence="3">J domain-containing protein</fullName>
    </submittedName>
</protein>
<dbReference type="Gene3D" id="1.10.287.110">
    <property type="entry name" value="DnaJ domain"/>
    <property type="match status" value="1"/>
</dbReference>
<dbReference type="Pfam" id="PF00226">
    <property type="entry name" value="DnaJ"/>
    <property type="match status" value="1"/>
</dbReference>
<dbReference type="InterPro" id="IPR036869">
    <property type="entry name" value="J_dom_sf"/>
</dbReference>
<dbReference type="PANTHER" id="PTHR43096:SF52">
    <property type="entry name" value="DNAJ HOMOLOG 1, MITOCHONDRIAL-RELATED"/>
    <property type="match status" value="1"/>
</dbReference>
<comment type="caution">
    <text evidence="3">The sequence shown here is derived from an EMBL/GenBank/DDBJ whole genome shotgun (WGS) entry which is preliminary data.</text>
</comment>
<keyword evidence="1" id="KW-0143">Chaperone</keyword>
<dbReference type="InterPro" id="IPR018253">
    <property type="entry name" value="DnaJ_domain_CS"/>
</dbReference>
<dbReference type="PRINTS" id="PR00625">
    <property type="entry name" value="JDOMAIN"/>
</dbReference>
<sequence>MRDPYTVLGVSKSADAAEVKKAFRKLAKKYHPDQSKEPKAKERFTEVNSAYEILGDEAKRRQFDAGEIDAEGKPRYGGFAGGQGAGGFDAGDFGGGSPFGRGGGRAGGFDPSDIFDMLNGGMRGGRRAAPQPTRGEDVTASVAVPLEDAVKGGTARVTLPTGRTLDVRIPAGIEEGKAIRLKGQGHDSPTGGAAGDALVTVRYAPHRQFHIEGRDLRLDLPVTLYEAVLGGTVPVATLDGTVEITLPPGANKGRTLRLRGKGMPGPNGAGDLLVTPRVALPERPDADLEALAKRWRDEHPYDPRAVKV</sequence>
<dbReference type="InterPro" id="IPR008971">
    <property type="entry name" value="HSP40/DnaJ_pept-bd"/>
</dbReference>
<dbReference type="GO" id="GO:0042026">
    <property type="term" value="P:protein refolding"/>
    <property type="evidence" value="ECO:0007669"/>
    <property type="project" value="TreeGrafter"/>
</dbReference>
<evidence type="ECO:0000256" key="1">
    <source>
        <dbReference type="ARBA" id="ARBA00023186"/>
    </source>
</evidence>
<dbReference type="InterPro" id="IPR001623">
    <property type="entry name" value="DnaJ_domain"/>
</dbReference>
<feature type="domain" description="J" evidence="2">
    <location>
        <begin position="3"/>
        <end position="67"/>
    </location>
</feature>
<evidence type="ECO:0000313" key="3">
    <source>
        <dbReference type="EMBL" id="RYC30582.1"/>
    </source>
</evidence>
<dbReference type="AlphaFoldDB" id="A0A4Q2U2M4"/>
<reference evidence="3 4" key="2">
    <citation type="submission" date="2019-02" db="EMBL/GenBank/DDBJ databases">
        <title>'Lichenibacterium ramalinii' gen. nov. sp. nov., 'Lichenibacterium minor' gen. nov. sp. nov.</title>
        <authorList>
            <person name="Pankratov T."/>
        </authorList>
    </citation>
    <scope>NUCLEOTIDE SEQUENCE [LARGE SCALE GENOMIC DNA]</scope>
    <source>
        <strain evidence="3 4">RmlP026</strain>
    </source>
</reference>
<dbReference type="GO" id="GO:0005737">
    <property type="term" value="C:cytoplasm"/>
    <property type="evidence" value="ECO:0007669"/>
    <property type="project" value="TreeGrafter"/>
</dbReference>
<dbReference type="EMBL" id="QYBB01000023">
    <property type="protein sequence ID" value="RYC30582.1"/>
    <property type="molecule type" value="Genomic_DNA"/>
</dbReference>
<dbReference type="CDD" id="cd06257">
    <property type="entry name" value="DnaJ"/>
    <property type="match status" value="1"/>
</dbReference>
<dbReference type="CDD" id="cd10747">
    <property type="entry name" value="DnaJ_C"/>
    <property type="match status" value="1"/>
</dbReference>
<dbReference type="Gene3D" id="2.60.260.20">
    <property type="entry name" value="Urease metallochaperone UreE, N-terminal domain"/>
    <property type="match status" value="2"/>
</dbReference>
<dbReference type="GO" id="GO:0051082">
    <property type="term" value="F:unfolded protein binding"/>
    <property type="evidence" value="ECO:0007669"/>
    <property type="project" value="InterPro"/>
</dbReference>
<evidence type="ECO:0000313" key="4">
    <source>
        <dbReference type="Proteomes" id="UP000290759"/>
    </source>
</evidence>
<name>A0A4Q2U2M4_9HYPH</name>
<dbReference type="PANTHER" id="PTHR43096">
    <property type="entry name" value="DNAJ HOMOLOG 1, MITOCHONDRIAL-RELATED"/>
    <property type="match status" value="1"/>
</dbReference>
<dbReference type="SUPFAM" id="SSF49493">
    <property type="entry name" value="HSP40/DnaJ peptide-binding domain"/>
    <property type="match status" value="2"/>
</dbReference>
<dbReference type="SMART" id="SM00271">
    <property type="entry name" value="DnaJ"/>
    <property type="match status" value="1"/>
</dbReference>
<dbReference type="FunFam" id="2.60.260.20:FF:000013">
    <property type="entry name" value="DnaJ subfamily B member 11"/>
    <property type="match status" value="1"/>
</dbReference>
<reference evidence="3 4" key="1">
    <citation type="submission" date="2018-12" db="EMBL/GenBank/DDBJ databases">
        <authorList>
            <person name="Grouzdev D.S."/>
            <person name="Krutkina M.S."/>
        </authorList>
    </citation>
    <scope>NUCLEOTIDE SEQUENCE [LARGE SCALE GENOMIC DNA]</scope>
    <source>
        <strain evidence="3 4">RmlP026</strain>
    </source>
</reference>
<dbReference type="OrthoDB" id="9779889at2"/>
<dbReference type="SUPFAM" id="SSF46565">
    <property type="entry name" value="Chaperone J-domain"/>
    <property type="match status" value="1"/>
</dbReference>
<keyword evidence="4" id="KW-1185">Reference proteome</keyword>
<dbReference type="RefSeq" id="WP_129228278.1">
    <property type="nucleotide sequence ID" value="NZ_QYBB01000023.1"/>
</dbReference>
<dbReference type="InterPro" id="IPR002939">
    <property type="entry name" value="DnaJ_C"/>
</dbReference>
<dbReference type="Pfam" id="PF01556">
    <property type="entry name" value="DnaJ_C"/>
    <property type="match status" value="1"/>
</dbReference>